<dbReference type="InterPro" id="IPR019291">
    <property type="entry name" value="Host_attachment_protein"/>
</dbReference>
<dbReference type="Pfam" id="PF10116">
    <property type="entry name" value="Host_attach"/>
    <property type="match status" value="1"/>
</dbReference>
<dbReference type="Proteomes" id="UP001281305">
    <property type="component" value="Chromosome"/>
</dbReference>
<reference evidence="1 2" key="1">
    <citation type="submission" date="2024-02" db="EMBL/GenBank/DDBJ databases">
        <title>Roseovarius strain W115 nov., isolated from a marine algae.</title>
        <authorList>
            <person name="Lee M.W."/>
            <person name="Lee J.K."/>
            <person name="Kim J.M."/>
            <person name="Choi D.G."/>
            <person name="Baek J.H."/>
            <person name="Bayburt H."/>
            <person name="Jung J.J."/>
            <person name="Han D.M."/>
            <person name="Jeon C.O."/>
        </authorList>
    </citation>
    <scope>NUCLEOTIDE SEQUENCE [LARGE SCALE GENOMIC DNA]</scope>
    <source>
        <strain evidence="1 2">W115</strain>
    </source>
</reference>
<protein>
    <submittedName>
        <fullName evidence="1">Host attachment protein</fullName>
    </submittedName>
</protein>
<dbReference type="RefSeq" id="WP_317054726.1">
    <property type="nucleotide sequence ID" value="NZ_CP146606.1"/>
</dbReference>
<organism evidence="1 2">
    <name type="scientific">Roseovarius rhodophyticola</name>
    <dbReference type="NCBI Taxonomy" id="3080827"/>
    <lineage>
        <taxon>Bacteria</taxon>
        <taxon>Pseudomonadati</taxon>
        <taxon>Pseudomonadota</taxon>
        <taxon>Alphaproteobacteria</taxon>
        <taxon>Rhodobacterales</taxon>
        <taxon>Roseobacteraceae</taxon>
        <taxon>Roseovarius</taxon>
    </lineage>
</organism>
<keyword evidence="2" id="KW-1185">Reference proteome</keyword>
<accession>A0ABZ2TFH5</accession>
<dbReference type="EMBL" id="CP146606">
    <property type="protein sequence ID" value="WYK18039.1"/>
    <property type="molecule type" value="Genomic_DNA"/>
</dbReference>
<gene>
    <name evidence="1" type="ORF">RZS32_016890</name>
</gene>
<name>A0ABZ2TFH5_9RHOB</name>
<sequence length="145" mass="15957">MKPKVTWVLIANARYARVILHRGFGHGLSEMADLVWHANPPVDYSDRAGVGHSIAGPGTSAVGQGDPKEQADLIFAKSVCEELDAAFRKKKFDRLVICAGPYMLGLLRKSMTAQLKSRIKEEVSKDFSGLNLKQLEEHLGTILII</sequence>
<evidence type="ECO:0000313" key="1">
    <source>
        <dbReference type="EMBL" id="WYK18039.1"/>
    </source>
</evidence>
<proteinExistence type="predicted"/>
<evidence type="ECO:0000313" key="2">
    <source>
        <dbReference type="Proteomes" id="UP001281305"/>
    </source>
</evidence>